<dbReference type="PANTHER" id="PTHR12811:SF0">
    <property type="entry name" value="VACUOLAR PROTEIN SORTING-ASSOCIATED PROTEIN 16 HOMOLOG"/>
    <property type="match status" value="1"/>
</dbReference>
<evidence type="ECO:0000259" key="3">
    <source>
        <dbReference type="Pfam" id="PF04841"/>
    </source>
</evidence>
<dbReference type="PIRSF" id="PIRSF007949">
    <property type="entry name" value="VPS16"/>
    <property type="match status" value="1"/>
</dbReference>
<dbReference type="GO" id="GO:0042144">
    <property type="term" value="P:vacuole fusion, non-autophagic"/>
    <property type="evidence" value="ECO:0007669"/>
    <property type="project" value="TreeGrafter"/>
</dbReference>
<organism evidence="4">
    <name type="scientific">Mucochytrium quahogii</name>
    <dbReference type="NCBI Taxonomy" id="96639"/>
    <lineage>
        <taxon>Eukaryota</taxon>
        <taxon>Sar</taxon>
        <taxon>Stramenopiles</taxon>
        <taxon>Bigyra</taxon>
        <taxon>Labyrinthulomycetes</taxon>
        <taxon>Thraustochytrida</taxon>
        <taxon>Thraustochytriidae</taxon>
        <taxon>Mucochytrium</taxon>
    </lineage>
</organism>
<dbReference type="Gene3D" id="2.130.10.10">
    <property type="entry name" value="YVTN repeat-like/Quinoprotein amine dehydrogenase"/>
    <property type="match status" value="1"/>
</dbReference>
<dbReference type="GO" id="GO:0003779">
    <property type="term" value="F:actin binding"/>
    <property type="evidence" value="ECO:0007669"/>
    <property type="project" value="TreeGrafter"/>
</dbReference>
<dbReference type="PANTHER" id="PTHR12811">
    <property type="entry name" value="VACUOLAR PROTEIN SORTING VPS16"/>
    <property type="match status" value="1"/>
</dbReference>
<reference evidence="4" key="1">
    <citation type="submission" date="2021-01" db="EMBL/GenBank/DDBJ databases">
        <authorList>
            <person name="Corre E."/>
            <person name="Pelletier E."/>
            <person name="Niang G."/>
            <person name="Scheremetjew M."/>
            <person name="Finn R."/>
            <person name="Kale V."/>
            <person name="Holt S."/>
            <person name="Cochrane G."/>
            <person name="Meng A."/>
            <person name="Brown T."/>
            <person name="Cohen L."/>
        </authorList>
    </citation>
    <scope>NUCLEOTIDE SEQUENCE</scope>
    <source>
        <strain evidence="4">NY070348D</strain>
    </source>
</reference>
<dbReference type="InterPro" id="IPR038132">
    <property type="entry name" value="Vps16_C_sf"/>
</dbReference>
<proteinExistence type="inferred from homology"/>
<dbReference type="Pfam" id="PF04841">
    <property type="entry name" value="Vps16_N"/>
    <property type="match status" value="1"/>
</dbReference>
<dbReference type="InterPro" id="IPR015943">
    <property type="entry name" value="WD40/YVTN_repeat-like_dom_sf"/>
</dbReference>
<dbReference type="GO" id="GO:0030897">
    <property type="term" value="C:HOPS complex"/>
    <property type="evidence" value="ECO:0007669"/>
    <property type="project" value="TreeGrafter"/>
</dbReference>
<feature type="domain" description="Vps16 C-terminal" evidence="2">
    <location>
        <begin position="679"/>
        <end position="955"/>
    </location>
</feature>
<protein>
    <recommendedName>
        <fullName evidence="5">Vacuolar protein sorting-associated protein 16 homolog</fullName>
    </recommendedName>
</protein>
<dbReference type="GO" id="GO:0005768">
    <property type="term" value="C:endosome"/>
    <property type="evidence" value="ECO:0007669"/>
    <property type="project" value="TreeGrafter"/>
</dbReference>
<dbReference type="InterPro" id="IPR006926">
    <property type="entry name" value="Vps16_N"/>
</dbReference>
<gene>
    <name evidence="4" type="ORF">QSP1433_LOCUS6751</name>
</gene>
<accession>A0A7S2RT75</accession>
<dbReference type="InterPro" id="IPR016534">
    <property type="entry name" value="VPS16"/>
</dbReference>
<dbReference type="AlphaFoldDB" id="A0A7S2RT75"/>
<evidence type="ECO:0008006" key="5">
    <source>
        <dbReference type="Google" id="ProtNLM"/>
    </source>
</evidence>
<dbReference type="SUPFAM" id="SSF50978">
    <property type="entry name" value="WD40 repeat-like"/>
    <property type="match status" value="1"/>
</dbReference>
<sequence>MNDWQKLRDVSYHKWCVYDLSWSVTADDLEDAISAISCFGGPLALMGREYCGGYEHRGSGKMGPCKDAGILYNMVGKKIGVVPYEGIRIAPGGFGWLDFAHGAGAELLVTVYVTGAVHAVTACGDVPSGIRIIQPESRSSLSSMIFNLTEGASFDEFVEHVSVFGAGLAAVLKSGKVVILYAKEGIVWQLNEGQPVKEMQGEQVMCVCVAYDNTKRKNDSENEPMVIISTDSANVYTVTKQGYTVTTAIGKEKEDTQPSPVVKMAISPNGRFVACFNERGWLTVMNIDFSNTVLEFDTRSGVEPLQMCWCGEDSVVMQWKNLGLLMVGPRGDWIKYTYEEPVLIVQEIDSLRIITENYVEVLQRVDKSTETICEIGSFAPSAMLCDAVEAMESGDPKADENLRAIKDEDSLVDAVKECIRAACATFDVSRQQQLLKAASIGKAFCDTNEERRECASAFLLACNALRTLNVIRHESVAFPLTIQQYYNLGSTRLIAKLTARRLHLLALKVCSYQSLPLYCKQYILMDWAGAKLKAPLPVTSVTPALVASKQPVISKKPVESLDRRYSALATALTARSDSPSDNRPASETQEKNLTQMIQNRLAPVPGIRYALLSNIAWRAKKRKCASLLARAEPVTLRRIVQLLKINEPDDALANAVHVRDPNLILFAILYIWPGADSPFKDKTKSAEENLSTDVRQREKMAAERTKFFNIVTKFPIARDILIWYLETAKKIGMLKDLYHLTNQPHRAGNLMVKEAYESSTIEKRMEKMGVAGEMYRNDKASPFYSLICTDQLRLLQAQKDLEALTGKACFIDNSLVDTIFNCLILQLNKKAKQLKDDFKASDKMWYYVKIKALAQLQEWTKLRALSAQKRLPVSFLVFAEACVEAENIEEARYYALLVKDEEERLEAFIKTKSWENAINAAFSAKDITSLQFIHNNCDDTQLQLSIMQKVQTIHQQP</sequence>
<dbReference type="InterPro" id="IPR036322">
    <property type="entry name" value="WD40_repeat_dom_sf"/>
</dbReference>
<dbReference type="GO" id="GO:0005765">
    <property type="term" value="C:lysosomal membrane"/>
    <property type="evidence" value="ECO:0007669"/>
    <property type="project" value="TreeGrafter"/>
</dbReference>
<dbReference type="GO" id="GO:0006886">
    <property type="term" value="P:intracellular protein transport"/>
    <property type="evidence" value="ECO:0007669"/>
    <property type="project" value="InterPro"/>
</dbReference>
<evidence type="ECO:0000313" key="4">
    <source>
        <dbReference type="EMBL" id="CAD9679996.1"/>
    </source>
</evidence>
<dbReference type="Gene3D" id="1.10.150.780">
    <property type="entry name" value="Vps16, C-terminal region"/>
    <property type="match status" value="1"/>
</dbReference>
<dbReference type="InterPro" id="IPR006925">
    <property type="entry name" value="Vps16_C"/>
</dbReference>
<evidence type="ECO:0000259" key="2">
    <source>
        <dbReference type="Pfam" id="PF04840"/>
    </source>
</evidence>
<dbReference type="GO" id="GO:0016197">
    <property type="term" value="P:endosomal transport"/>
    <property type="evidence" value="ECO:0007669"/>
    <property type="project" value="TreeGrafter"/>
</dbReference>
<evidence type="ECO:0000256" key="1">
    <source>
        <dbReference type="ARBA" id="ARBA00009250"/>
    </source>
</evidence>
<feature type="domain" description="Vps16 N-terminal" evidence="3">
    <location>
        <begin position="156"/>
        <end position="447"/>
    </location>
</feature>
<dbReference type="Pfam" id="PF04840">
    <property type="entry name" value="Vps16_C"/>
    <property type="match status" value="1"/>
</dbReference>
<comment type="similarity">
    <text evidence="1">Belongs to the VPS16 family.</text>
</comment>
<name>A0A7S2RT75_9STRA</name>
<dbReference type="EMBL" id="HBHK01010788">
    <property type="protein sequence ID" value="CAD9679996.1"/>
    <property type="molecule type" value="Transcribed_RNA"/>
</dbReference>